<dbReference type="InterPro" id="IPR000008">
    <property type="entry name" value="C2_dom"/>
</dbReference>
<dbReference type="OrthoDB" id="5855668at2759"/>
<reference evidence="5" key="1">
    <citation type="submission" date="2022-02" db="EMBL/GenBank/DDBJ databases">
        <authorList>
            <person name="Henning P.M."/>
            <person name="McCubbin A.G."/>
            <person name="Shore J.S."/>
        </authorList>
    </citation>
    <scope>NUCLEOTIDE SEQUENCE</scope>
    <source>
        <strain evidence="5">F60SS</strain>
        <tissue evidence="5">Leaves</tissue>
    </source>
</reference>
<evidence type="ECO:0000259" key="4">
    <source>
        <dbReference type="PROSITE" id="PS51015"/>
    </source>
</evidence>
<evidence type="ECO:0000313" key="5">
    <source>
        <dbReference type="EMBL" id="KAJ4827196.1"/>
    </source>
</evidence>
<comment type="subcellular location">
    <subcellularLocation>
        <location evidence="2">Nucleus</location>
    </subcellularLocation>
</comment>
<dbReference type="Pfam" id="PF02182">
    <property type="entry name" value="SAD_SRA"/>
    <property type="match status" value="1"/>
</dbReference>
<dbReference type="SUPFAM" id="SSF56235">
    <property type="entry name" value="N-terminal nucleophile aminohydrolases (Ntn hydrolases)"/>
    <property type="match status" value="1"/>
</dbReference>
<evidence type="ECO:0000256" key="3">
    <source>
        <dbReference type="SAM" id="MobiDB-lite"/>
    </source>
</evidence>
<keyword evidence="1 2" id="KW-0539">Nucleus</keyword>
<accession>A0A9Q0FBC1</accession>
<dbReference type="GO" id="GO:0005839">
    <property type="term" value="C:proteasome core complex"/>
    <property type="evidence" value="ECO:0007669"/>
    <property type="project" value="InterPro"/>
</dbReference>
<dbReference type="GO" id="GO:0071277">
    <property type="term" value="P:cellular response to calcium ion"/>
    <property type="evidence" value="ECO:0007669"/>
    <property type="project" value="TreeGrafter"/>
</dbReference>
<gene>
    <name evidence="5" type="ORF">Tsubulata_016781</name>
</gene>
<dbReference type="PANTHER" id="PTHR10857">
    <property type="entry name" value="COPINE"/>
    <property type="match status" value="1"/>
</dbReference>
<dbReference type="SUPFAM" id="SSF88697">
    <property type="entry name" value="PUA domain-like"/>
    <property type="match status" value="1"/>
</dbReference>
<dbReference type="PROSITE" id="PS51015">
    <property type="entry name" value="YDG"/>
    <property type="match status" value="1"/>
</dbReference>
<dbReference type="Gene3D" id="3.60.20.10">
    <property type="entry name" value="Glutamine Phosphoribosylpyrophosphate, subunit 1, domain 1"/>
    <property type="match status" value="1"/>
</dbReference>
<dbReference type="InterPro" id="IPR003105">
    <property type="entry name" value="SRA_YDG"/>
</dbReference>
<dbReference type="SUPFAM" id="SSF49562">
    <property type="entry name" value="C2 domain (Calcium/lipid-binding domain, CaLB)"/>
    <property type="match status" value="1"/>
</dbReference>
<evidence type="ECO:0000256" key="1">
    <source>
        <dbReference type="ARBA" id="ARBA00023242"/>
    </source>
</evidence>
<dbReference type="AlphaFoldDB" id="A0A9Q0FBC1"/>
<dbReference type="PANTHER" id="PTHR10857:SF106">
    <property type="entry name" value="C2 DOMAIN-CONTAINING PROTEIN"/>
    <property type="match status" value="1"/>
</dbReference>
<feature type="domain" description="YDG" evidence="4">
    <location>
        <begin position="252"/>
        <end position="417"/>
    </location>
</feature>
<dbReference type="InterPro" id="IPR015947">
    <property type="entry name" value="PUA-like_sf"/>
</dbReference>
<evidence type="ECO:0000313" key="6">
    <source>
        <dbReference type="Proteomes" id="UP001141552"/>
    </source>
</evidence>
<dbReference type="GO" id="GO:0051603">
    <property type="term" value="P:proteolysis involved in protein catabolic process"/>
    <property type="evidence" value="ECO:0007669"/>
    <property type="project" value="InterPro"/>
</dbReference>
<organism evidence="5 6">
    <name type="scientific">Turnera subulata</name>
    <dbReference type="NCBI Taxonomy" id="218843"/>
    <lineage>
        <taxon>Eukaryota</taxon>
        <taxon>Viridiplantae</taxon>
        <taxon>Streptophyta</taxon>
        <taxon>Embryophyta</taxon>
        <taxon>Tracheophyta</taxon>
        <taxon>Spermatophyta</taxon>
        <taxon>Magnoliopsida</taxon>
        <taxon>eudicotyledons</taxon>
        <taxon>Gunneridae</taxon>
        <taxon>Pentapetalae</taxon>
        <taxon>rosids</taxon>
        <taxon>fabids</taxon>
        <taxon>Malpighiales</taxon>
        <taxon>Passifloraceae</taxon>
        <taxon>Turnera</taxon>
    </lineage>
</organism>
<dbReference type="Proteomes" id="UP001141552">
    <property type="component" value="Unassembled WGS sequence"/>
</dbReference>
<sequence length="742" mass="83469">MLVNAKGKEITEQSERESRRAAPAPYGDIQYLLPKRLVSERLFRHFSPFSCPSCFEEKIPEDAFVLCHYSNSDSQEAAMNINDTGNQKQGGTFNSEEGSSRSQMSMLDELSELMRNLQKSKKLKKMPEKPKLWLEVIYNDTAPNHYKAPIFGGITVEETRKAWVKHPLMVEVDTFKRENFVLKISATAAVSVQMDYSSVQGDYYFDSDSKVDLSQGTTYKDRNSFNYLVKNFKHMKAEASRVEPSFRHGLIGALPGVWEGDLYSYRSLLTSLGIHRYRLMAMDHVYEEDGKAVAVSLVATQEYANYMNKSRTKLFYIGKHQNLGAGEGSITREVAAERLRKVFFNKALINASEKCTPVRVLTSEHIWGPKAPSEEDLLKYKKPKEAKKYQYCGLFHVTEYIPVVKNSKYYFRFSLEKIPNDISVKKIQSLMENIGASGIGPDFDDFARKSRKQAALDDRLCKEYEVPKVLVSPFGGPLVVAGYDDIGPHLYRVAPSGFYVSCEGCCVTGDFDALKFLKERYNHQMELDVAVRNAILAVKGSGFEEQNSGNIELSFSATNLCRDRDVLSKLLKLEEQQFLGEASCALSEIATKPTRSLTLDLLSRKDTNRPAHPGQCGQLFVHADECISSKTTKEMILRCSGLEHRDLFSRSDPFLVISKTVESGALVPACETKVLKNDHNPTWETCVFEYSTSWKQASNGNPGLPDSLHYLDPAGGSNAYQGAISEVGEVLQLYDSDKRFPA</sequence>
<dbReference type="GO" id="GO:0005886">
    <property type="term" value="C:plasma membrane"/>
    <property type="evidence" value="ECO:0007669"/>
    <property type="project" value="TreeGrafter"/>
</dbReference>
<dbReference type="InterPro" id="IPR045052">
    <property type="entry name" value="Copine"/>
</dbReference>
<dbReference type="InterPro" id="IPR036570">
    <property type="entry name" value="HORMA_dom_sf"/>
</dbReference>
<proteinExistence type="predicted"/>
<dbReference type="Gene3D" id="2.60.40.150">
    <property type="entry name" value="C2 domain"/>
    <property type="match status" value="1"/>
</dbReference>
<feature type="region of interest" description="Disordered" evidence="3">
    <location>
        <begin position="81"/>
        <end position="101"/>
    </location>
</feature>
<dbReference type="InterPro" id="IPR001353">
    <property type="entry name" value="Proteasome_sua/b"/>
</dbReference>
<keyword evidence="6" id="KW-1185">Reference proteome</keyword>
<dbReference type="Gene3D" id="3.30.900.10">
    <property type="entry name" value="HORMA domain"/>
    <property type="match status" value="1"/>
</dbReference>
<dbReference type="GO" id="GO:0005544">
    <property type="term" value="F:calcium-dependent phospholipid binding"/>
    <property type="evidence" value="ECO:0007669"/>
    <property type="project" value="InterPro"/>
</dbReference>
<comment type="caution">
    <text evidence="5">The sequence shown here is derived from an EMBL/GenBank/DDBJ whole genome shotgun (WGS) entry which is preliminary data.</text>
</comment>
<dbReference type="Gene3D" id="2.30.280.10">
    <property type="entry name" value="SRA-YDG"/>
    <property type="match status" value="1"/>
</dbReference>
<dbReference type="Pfam" id="PF02301">
    <property type="entry name" value="HORMA"/>
    <property type="match status" value="1"/>
</dbReference>
<reference evidence="5" key="2">
    <citation type="journal article" date="2023" name="Plants (Basel)">
        <title>Annotation of the Turnera subulata (Passifloraceae) Draft Genome Reveals the S-Locus Evolved after the Divergence of Turneroideae from Passifloroideae in a Stepwise Manner.</title>
        <authorList>
            <person name="Henning P.M."/>
            <person name="Roalson E.H."/>
            <person name="Mir W."/>
            <person name="McCubbin A.G."/>
            <person name="Shore J.S."/>
        </authorList>
    </citation>
    <scope>NUCLEOTIDE SEQUENCE</scope>
    <source>
        <strain evidence="5">F60SS</strain>
    </source>
</reference>
<dbReference type="Pfam" id="PF00227">
    <property type="entry name" value="Proteasome"/>
    <property type="match status" value="1"/>
</dbReference>
<protein>
    <recommendedName>
        <fullName evidence="4">YDG domain-containing protein</fullName>
    </recommendedName>
</protein>
<dbReference type="EMBL" id="JAKUCV010006466">
    <property type="protein sequence ID" value="KAJ4827196.1"/>
    <property type="molecule type" value="Genomic_DNA"/>
</dbReference>
<name>A0A9Q0FBC1_9ROSI</name>
<dbReference type="Pfam" id="PF07002">
    <property type="entry name" value="Copine"/>
    <property type="match status" value="1"/>
</dbReference>
<dbReference type="InterPro" id="IPR035892">
    <property type="entry name" value="C2_domain_sf"/>
</dbReference>
<feature type="region of interest" description="Disordered" evidence="3">
    <location>
        <begin position="1"/>
        <end position="22"/>
    </location>
</feature>
<dbReference type="InterPro" id="IPR003511">
    <property type="entry name" value="HORMA_dom"/>
</dbReference>
<dbReference type="InterPro" id="IPR010734">
    <property type="entry name" value="Copine_C"/>
</dbReference>
<evidence type="ECO:0000256" key="2">
    <source>
        <dbReference type="PROSITE-ProRule" id="PRU00358"/>
    </source>
</evidence>
<feature type="compositionally biased region" description="Basic and acidic residues" evidence="3">
    <location>
        <begin position="1"/>
        <end position="20"/>
    </location>
</feature>
<dbReference type="SMART" id="SM00466">
    <property type="entry name" value="SRA"/>
    <property type="match status" value="1"/>
</dbReference>
<dbReference type="InterPro" id="IPR029055">
    <property type="entry name" value="Ntn_hydrolases_N"/>
</dbReference>
<dbReference type="Pfam" id="PF00168">
    <property type="entry name" value="C2"/>
    <property type="match status" value="1"/>
</dbReference>
<dbReference type="InterPro" id="IPR036987">
    <property type="entry name" value="SRA-YDG_sf"/>
</dbReference>
<dbReference type="GO" id="GO:0005634">
    <property type="term" value="C:nucleus"/>
    <property type="evidence" value="ECO:0007669"/>
    <property type="project" value="UniProtKB-SubCell"/>
</dbReference>